<evidence type="ECO:0000313" key="2">
    <source>
        <dbReference type="Proteomes" id="UP001148838"/>
    </source>
</evidence>
<proteinExistence type="predicted"/>
<accession>A0ABQ8T591</accession>
<dbReference type="EMBL" id="JAJSOF020000015">
    <property type="protein sequence ID" value="KAJ4441214.1"/>
    <property type="molecule type" value="Genomic_DNA"/>
</dbReference>
<evidence type="ECO:0008006" key="3">
    <source>
        <dbReference type="Google" id="ProtNLM"/>
    </source>
</evidence>
<evidence type="ECO:0000313" key="1">
    <source>
        <dbReference type="EMBL" id="KAJ4441214.1"/>
    </source>
</evidence>
<name>A0ABQ8T591_PERAM</name>
<protein>
    <recommendedName>
        <fullName evidence="3">Tc1-like transposase DDE domain-containing protein</fullName>
    </recommendedName>
</protein>
<dbReference type="Proteomes" id="UP001148838">
    <property type="component" value="Unassembled WGS sequence"/>
</dbReference>
<reference evidence="1 2" key="1">
    <citation type="journal article" date="2022" name="Allergy">
        <title>Genome assembly and annotation of Periplaneta americana reveal a comprehensive cockroach allergen profile.</title>
        <authorList>
            <person name="Wang L."/>
            <person name="Xiong Q."/>
            <person name="Saelim N."/>
            <person name="Wang L."/>
            <person name="Nong W."/>
            <person name="Wan A.T."/>
            <person name="Shi M."/>
            <person name="Liu X."/>
            <person name="Cao Q."/>
            <person name="Hui J.H.L."/>
            <person name="Sookrung N."/>
            <person name="Leung T.F."/>
            <person name="Tungtrongchitr A."/>
            <person name="Tsui S.K.W."/>
        </authorList>
    </citation>
    <scope>NUCLEOTIDE SEQUENCE [LARGE SCALE GENOMIC DNA]</scope>
    <source>
        <strain evidence="1">PWHHKU_190912</strain>
    </source>
</reference>
<comment type="caution">
    <text evidence="1">The sequence shown here is derived from an EMBL/GenBank/DDBJ whole genome shotgun (WGS) entry which is preliminary data.</text>
</comment>
<organism evidence="1 2">
    <name type="scientific">Periplaneta americana</name>
    <name type="common">American cockroach</name>
    <name type="synonym">Blatta americana</name>
    <dbReference type="NCBI Taxonomy" id="6978"/>
    <lineage>
        <taxon>Eukaryota</taxon>
        <taxon>Metazoa</taxon>
        <taxon>Ecdysozoa</taxon>
        <taxon>Arthropoda</taxon>
        <taxon>Hexapoda</taxon>
        <taxon>Insecta</taxon>
        <taxon>Pterygota</taxon>
        <taxon>Neoptera</taxon>
        <taxon>Polyneoptera</taxon>
        <taxon>Dictyoptera</taxon>
        <taxon>Blattodea</taxon>
        <taxon>Blattoidea</taxon>
        <taxon>Blattidae</taxon>
        <taxon>Blattinae</taxon>
        <taxon>Periplaneta</taxon>
    </lineage>
</organism>
<sequence>MYDAFEGSSTSVACDATKWVKVLAVFCCCVAKLLPKLEPNSVIIMDNGPSHSVKADRLPNRSWLKNEIIAWIEANNIPCHKNMVEDELL</sequence>
<keyword evidence="2" id="KW-1185">Reference proteome</keyword>
<gene>
    <name evidence="1" type="ORF">ANN_11065</name>
</gene>